<feature type="region of interest" description="Disordered" evidence="7">
    <location>
        <begin position="108"/>
        <end position="169"/>
    </location>
</feature>
<feature type="region of interest" description="Disordered" evidence="7">
    <location>
        <begin position="22"/>
        <end position="59"/>
    </location>
</feature>
<reference evidence="9 10" key="1">
    <citation type="submission" date="2019-04" db="EMBL/GenBank/DDBJ databases">
        <title>Chromosome genome assembly for Takifugu flavidus.</title>
        <authorList>
            <person name="Xiao S."/>
        </authorList>
    </citation>
    <scope>NUCLEOTIDE SEQUENCE [LARGE SCALE GENOMIC DNA]</scope>
    <source>
        <strain evidence="9">HTHZ2018</strain>
        <tissue evidence="9">Muscle</tissue>
    </source>
</reference>
<feature type="compositionally biased region" description="Polar residues" evidence="7">
    <location>
        <begin position="252"/>
        <end position="262"/>
    </location>
</feature>
<dbReference type="PROSITE" id="PS52027">
    <property type="entry name" value="ZF_C2HC_C3H"/>
    <property type="match status" value="1"/>
</dbReference>
<dbReference type="AlphaFoldDB" id="A0A5C6NZV8"/>
<comment type="similarity">
    <text evidence="1">Belongs to the ZC2HC1 family.</text>
</comment>
<evidence type="ECO:0000256" key="5">
    <source>
        <dbReference type="ARBA" id="ARBA00023054"/>
    </source>
</evidence>
<keyword evidence="5" id="KW-0175">Coiled coil</keyword>
<dbReference type="PANTHER" id="PTHR14649">
    <property type="entry name" value="ZINC FINGER C2HC DOMAIN-CONTAINING PROTEIN 1C"/>
    <property type="match status" value="1"/>
</dbReference>
<evidence type="ECO:0000256" key="7">
    <source>
        <dbReference type="SAM" id="MobiDB-lite"/>
    </source>
</evidence>
<proteinExistence type="inferred from homology"/>
<keyword evidence="4" id="KW-0862">Zinc</keyword>
<evidence type="ECO:0000256" key="1">
    <source>
        <dbReference type="ARBA" id="ARBA00010843"/>
    </source>
</evidence>
<feature type="compositionally biased region" description="Basic and acidic residues" evidence="7">
    <location>
        <begin position="30"/>
        <end position="47"/>
    </location>
</feature>
<comment type="caution">
    <text evidence="9">The sequence shown here is derived from an EMBL/GenBank/DDBJ whole genome shotgun (WGS) entry which is preliminary data.</text>
</comment>
<dbReference type="GO" id="GO:0008270">
    <property type="term" value="F:zinc ion binding"/>
    <property type="evidence" value="ECO:0007669"/>
    <property type="project" value="UniProtKB-KW"/>
</dbReference>
<keyword evidence="10" id="KW-1185">Reference proteome</keyword>
<dbReference type="PANTHER" id="PTHR14649:SF1">
    <property type="entry name" value="ZINC FINGER C2HC DOMAIN-CONTAINING PROTEIN 1C"/>
    <property type="match status" value="1"/>
</dbReference>
<dbReference type="EMBL" id="RHFK02000008">
    <property type="protein sequence ID" value="TWW72161.1"/>
    <property type="molecule type" value="Genomic_DNA"/>
</dbReference>
<gene>
    <name evidence="9" type="ORF">D4764_16G0006580</name>
</gene>
<evidence type="ECO:0000256" key="4">
    <source>
        <dbReference type="ARBA" id="ARBA00022833"/>
    </source>
</evidence>
<evidence type="ECO:0000256" key="3">
    <source>
        <dbReference type="ARBA" id="ARBA00022771"/>
    </source>
</evidence>
<dbReference type="Proteomes" id="UP000324091">
    <property type="component" value="Chromosome 16"/>
</dbReference>
<sequence length="262" mass="30043">MDNKIKENKAKLQKKLQKLEEKLRQNNLREPADALKEEREKRGRAAVRDAGMMATQGKRQDGKVANLVVQYLQLQRKEDKTPKITFHGQKMVGGLHLQRTDSVKRLIRGKGDGDSRENTSNGLHTCAGKEERTGDNPKRPQMSQNEISDRIRGPGEETEKPLLPPIWSPQPRIPAEVPKDFQLLPCSVCNRSFESKRLEAHFRICRKVSTSQRPLYDGKRHRTKGTDLEQFLKTHRGAEPTKVLTKKRQKPRQTSTLHSDFS</sequence>
<feature type="compositionally biased region" description="Basic and acidic residues" evidence="7">
    <location>
        <begin position="108"/>
        <end position="117"/>
    </location>
</feature>
<organism evidence="9 10">
    <name type="scientific">Takifugu flavidus</name>
    <name type="common">sansaifugu</name>
    <dbReference type="NCBI Taxonomy" id="433684"/>
    <lineage>
        <taxon>Eukaryota</taxon>
        <taxon>Metazoa</taxon>
        <taxon>Chordata</taxon>
        <taxon>Craniata</taxon>
        <taxon>Vertebrata</taxon>
        <taxon>Euteleostomi</taxon>
        <taxon>Actinopterygii</taxon>
        <taxon>Neopterygii</taxon>
        <taxon>Teleostei</taxon>
        <taxon>Neoteleostei</taxon>
        <taxon>Acanthomorphata</taxon>
        <taxon>Eupercaria</taxon>
        <taxon>Tetraodontiformes</taxon>
        <taxon>Tetradontoidea</taxon>
        <taxon>Tetraodontidae</taxon>
        <taxon>Takifugu</taxon>
    </lineage>
</organism>
<feature type="compositionally biased region" description="Basic and acidic residues" evidence="7">
    <location>
        <begin position="127"/>
        <end position="138"/>
    </location>
</feature>
<evidence type="ECO:0000259" key="8">
    <source>
        <dbReference type="PROSITE" id="PS52027"/>
    </source>
</evidence>
<protein>
    <recommendedName>
        <fullName evidence="8">C2HC/C3H-type domain-containing protein</fullName>
    </recommendedName>
</protein>
<keyword evidence="2" id="KW-0479">Metal-binding</keyword>
<evidence type="ECO:0000256" key="2">
    <source>
        <dbReference type="ARBA" id="ARBA00022723"/>
    </source>
</evidence>
<feature type="domain" description="C2HC/C3H-type" evidence="8">
    <location>
        <begin position="182"/>
        <end position="211"/>
    </location>
</feature>
<feature type="region of interest" description="Disordered" evidence="7">
    <location>
        <begin position="216"/>
        <end position="262"/>
    </location>
</feature>
<evidence type="ECO:0000313" key="9">
    <source>
        <dbReference type="EMBL" id="TWW72161.1"/>
    </source>
</evidence>
<evidence type="ECO:0000313" key="10">
    <source>
        <dbReference type="Proteomes" id="UP000324091"/>
    </source>
</evidence>
<keyword evidence="3 6" id="KW-0863">Zinc-finger</keyword>
<dbReference type="InterPro" id="IPR049899">
    <property type="entry name" value="Znf_C2HC_C3H"/>
</dbReference>
<name>A0A5C6NZV8_9TELE</name>
<accession>A0A5C6NZV8</accession>
<feature type="compositionally biased region" description="Basic and acidic residues" evidence="7">
    <location>
        <begin position="224"/>
        <end position="239"/>
    </location>
</feature>
<feature type="compositionally biased region" description="Basic and acidic residues" evidence="7">
    <location>
        <begin position="147"/>
        <end position="160"/>
    </location>
</feature>
<evidence type="ECO:0000256" key="6">
    <source>
        <dbReference type="PROSITE-ProRule" id="PRU01371"/>
    </source>
</evidence>
<dbReference type="InterPro" id="IPR026104">
    <property type="entry name" value="ZNF_C2HC_dom_1C"/>
</dbReference>
<dbReference type="Pfam" id="PF13913">
    <property type="entry name" value="zf-C2HC_2"/>
    <property type="match status" value="1"/>
</dbReference>
<dbReference type="Gene3D" id="3.30.160.60">
    <property type="entry name" value="Classic Zinc Finger"/>
    <property type="match status" value="1"/>
</dbReference>